<feature type="coiled-coil region" evidence="6">
    <location>
        <begin position="161"/>
        <end position="202"/>
    </location>
</feature>
<evidence type="ECO:0000256" key="5">
    <source>
        <dbReference type="ARBA" id="ARBA00023242"/>
    </source>
</evidence>
<protein>
    <recommendedName>
        <fullName evidence="7">BHLH domain-containing protein</fullName>
    </recommendedName>
</protein>
<dbReference type="SMART" id="SM00353">
    <property type="entry name" value="HLH"/>
    <property type="match status" value="1"/>
</dbReference>
<gene>
    <name evidence="8" type="ORF">DFH08DRAFT_877202</name>
</gene>
<reference evidence="8" key="1">
    <citation type="submission" date="2023-03" db="EMBL/GenBank/DDBJ databases">
        <title>Massive genome expansion in bonnet fungi (Mycena s.s.) driven by repeated elements and novel gene families across ecological guilds.</title>
        <authorList>
            <consortium name="Lawrence Berkeley National Laboratory"/>
            <person name="Harder C.B."/>
            <person name="Miyauchi S."/>
            <person name="Viragh M."/>
            <person name="Kuo A."/>
            <person name="Thoen E."/>
            <person name="Andreopoulos B."/>
            <person name="Lu D."/>
            <person name="Skrede I."/>
            <person name="Drula E."/>
            <person name="Henrissat B."/>
            <person name="Morin E."/>
            <person name="Kohler A."/>
            <person name="Barry K."/>
            <person name="LaButti K."/>
            <person name="Morin E."/>
            <person name="Salamov A."/>
            <person name="Lipzen A."/>
            <person name="Mereny Z."/>
            <person name="Hegedus B."/>
            <person name="Baldrian P."/>
            <person name="Stursova M."/>
            <person name="Weitz H."/>
            <person name="Taylor A."/>
            <person name="Grigoriev I.V."/>
            <person name="Nagy L.G."/>
            <person name="Martin F."/>
            <person name="Kauserud H."/>
        </authorList>
    </citation>
    <scope>NUCLEOTIDE SEQUENCE</scope>
    <source>
        <strain evidence="8">CBHHK002</strain>
    </source>
</reference>
<keyword evidence="6" id="KW-0175">Coiled coil</keyword>
<evidence type="ECO:0000259" key="7">
    <source>
        <dbReference type="PROSITE" id="PS50888"/>
    </source>
</evidence>
<dbReference type="GO" id="GO:0003677">
    <property type="term" value="F:DNA binding"/>
    <property type="evidence" value="ECO:0007669"/>
    <property type="project" value="UniProtKB-KW"/>
</dbReference>
<evidence type="ECO:0000313" key="9">
    <source>
        <dbReference type="Proteomes" id="UP001218218"/>
    </source>
</evidence>
<evidence type="ECO:0000256" key="4">
    <source>
        <dbReference type="ARBA" id="ARBA00023163"/>
    </source>
</evidence>
<evidence type="ECO:0000256" key="1">
    <source>
        <dbReference type="ARBA" id="ARBA00023015"/>
    </source>
</evidence>
<dbReference type="Pfam" id="PF00010">
    <property type="entry name" value="HLH"/>
    <property type="match status" value="1"/>
</dbReference>
<dbReference type="PROSITE" id="PS50888">
    <property type="entry name" value="BHLH"/>
    <property type="match status" value="1"/>
</dbReference>
<dbReference type="Gene3D" id="4.10.280.10">
    <property type="entry name" value="Helix-loop-helix DNA-binding domain"/>
    <property type="match status" value="1"/>
</dbReference>
<proteinExistence type="predicted"/>
<dbReference type="SUPFAM" id="SSF47459">
    <property type="entry name" value="HLH, helix-loop-helix DNA-binding domain"/>
    <property type="match status" value="1"/>
</dbReference>
<evidence type="ECO:0000256" key="6">
    <source>
        <dbReference type="SAM" id="Coils"/>
    </source>
</evidence>
<comment type="caution">
    <text evidence="8">The sequence shown here is derived from an EMBL/GenBank/DDBJ whole genome shotgun (WGS) entry which is preliminary data.</text>
</comment>
<dbReference type="PANTHER" id="PTHR10328:SF3">
    <property type="entry name" value="PROTEIN MAX"/>
    <property type="match status" value="1"/>
</dbReference>
<accession>A0AAD7EME6</accession>
<dbReference type="GO" id="GO:0090575">
    <property type="term" value="C:RNA polymerase II transcription regulator complex"/>
    <property type="evidence" value="ECO:0007669"/>
    <property type="project" value="TreeGrafter"/>
</dbReference>
<keyword evidence="9" id="KW-1185">Reference proteome</keyword>
<evidence type="ECO:0000256" key="3">
    <source>
        <dbReference type="ARBA" id="ARBA00023159"/>
    </source>
</evidence>
<dbReference type="GO" id="GO:0003700">
    <property type="term" value="F:DNA-binding transcription factor activity"/>
    <property type="evidence" value="ECO:0007669"/>
    <property type="project" value="TreeGrafter"/>
</dbReference>
<dbReference type="GO" id="GO:0046983">
    <property type="term" value="F:protein dimerization activity"/>
    <property type="evidence" value="ECO:0007669"/>
    <property type="project" value="InterPro"/>
</dbReference>
<feature type="domain" description="BHLH" evidence="7">
    <location>
        <begin position="121"/>
        <end position="171"/>
    </location>
</feature>
<dbReference type="InterPro" id="IPR036638">
    <property type="entry name" value="HLH_DNA-bd_sf"/>
</dbReference>
<keyword evidence="1" id="KW-0805">Transcription regulation</keyword>
<evidence type="ECO:0000313" key="8">
    <source>
        <dbReference type="EMBL" id="KAJ7337621.1"/>
    </source>
</evidence>
<keyword evidence="2" id="KW-0238">DNA-binding</keyword>
<dbReference type="Proteomes" id="UP001218218">
    <property type="component" value="Unassembled WGS sequence"/>
</dbReference>
<keyword evidence="4" id="KW-0804">Transcription</keyword>
<dbReference type="InterPro" id="IPR011598">
    <property type="entry name" value="bHLH_dom"/>
</dbReference>
<dbReference type="AlphaFoldDB" id="A0AAD7EME6"/>
<organism evidence="8 9">
    <name type="scientific">Mycena albidolilacea</name>
    <dbReference type="NCBI Taxonomy" id="1033008"/>
    <lineage>
        <taxon>Eukaryota</taxon>
        <taxon>Fungi</taxon>
        <taxon>Dikarya</taxon>
        <taxon>Basidiomycota</taxon>
        <taxon>Agaricomycotina</taxon>
        <taxon>Agaricomycetes</taxon>
        <taxon>Agaricomycetidae</taxon>
        <taxon>Agaricales</taxon>
        <taxon>Marasmiineae</taxon>
        <taxon>Mycenaceae</taxon>
        <taxon>Mycena</taxon>
    </lineage>
</organism>
<dbReference type="PANTHER" id="PTHR10328">
    <property type="entry name" value="PROTEIN MAX MYC-ASSOCIATED FACTOR X"/>
    <property type="match status" value="1"/>
</dbReference>
<name>A0AAD7EME6_9AGAR</name>
<sequence>MFRVNLQDVSPASSVSSSESDYFGICLHSLLDFVEDEVRSSRPQACLMIATIIIHGATNMYINHSVRANAALTQVYAAYSAFGIGRKVQDWLDAFPSPTIEQILQFINSNLINDLVSRKEAIRRQRIEAEHRRRDELRDGYAKLKDVLPVSRTKFTKVSLLDRASEHISVLRSENTQLSNRIADLEGEIRCLQALNEKLVLASFAPLSNW</sequence>
<keyword evidence="3" id="KW-0010">Activator</keyword>
<keyword evidence="5" id="KW-0539">Nucleus</keyword>
<evidence type="ECO:0000256" key="2">
    <source>
        <dbReference type="ARBA" id="ARBA00023125"/>
    </source>
</evidence>
<dbReference type="GO" id="GO:0045944">
    <property type="term" value="P:positive regulation of transcription by RNA polymerase II"/>
    <property type="evidence" value="ECO:0007669"/>
    <property type="project" value="TreeGrafter"/>
</dbReference>
<dbReference type="EMBL" id="JARIHO010000029">
    <property type="protein sequence ID" value="KAJ7337621.1"/>
    <property type="molecule type" value="Genomic_DNA"/>
</dbReference>